<dbReference type="AlphaFoldDB" id="A0A3E2NHT3"/>
<dbReference type="SUPFAM" id="SSF159245">
    <property type="entry name" value="AttH-like"/>
    <property type="match status" value="1"/>
</dbReference>
<evidence type="ECO:0008006" key="3">
    <source>
        <dbReference type="Google" id="ProtNLM"/>
    </source>
</evidence>
<name>A0A3E2NHT3_9FIRM</name>
<accession>A0A3E2NHT3</accession>
<proteinExistence type="predicted"/>
<comment type="caution">
    <text evidence="1">The sequence shown here is derived from an EMBL/GenBank/DDBJ whole genome shotgun (WGS) entry which is preliminary data.</text>
</comment>
<dbReference type="InterPro" id="IPR023374">
    <property type="entry name" value="AttH-like_dom_sf"/>
</dbReference>
<evidence type="ECO:0000313" key="1">
    <source>
        <dbReference type="EMBL" id="RFZ80557.1"/>
    </source>
</evidence>
<dbReference type="Proteomes" id="UP000260680">
    <property type="component" value="Unassembled WGS sequence"/>
</dbReference>
<dbReference type="RefSeq" id="WP_147325716.1">
    <property type="nucleotide sequence ID" value="NZ_QOHO01000009.1"/>
</dbReference>
<gene>
    <name evidence="1" type="ORF">DS742_02415</name>
</gene>
<dbReference type="EMBL" id="QOHO01000009">
    <property type="protein sequence ID" value="RFZ80557.1"/>
    <property type="molecule type" value="Genomic_DNA"/>
</dbReference>
<dbReference type="OrthoDB" id="5491608at2"/>
<dbReference type="Gene3D" id="2.40.370.10">
    <property type="entry name" value="AttH-like domain"/>
    <property type="match status" value="1"/>
</dbReference>
<reference evidence="1 2" key="1">
    <citation type="submission" date="2018-07" db="EMBL/GenBank/DDBJ databases">
        <title>New species, Clostridium PI-S10-A1B.</title>
        <authorList>
            <person name="Krishna G."/>
            <person name="Summeta K."/>
            <person name="Shikha S."/>
            <person name="Prabhu P.B."/>
            <person name="Suresh K."/>
        </authorList>
    </citation>
    <scope>NUCLEOTIDE SEQUENCE [LARGE SCALE GENOMIC DNA]</scope>
    <source>
        <strain evidence="1 2">PI-S10-A1B</strain>
    </source>
</reference>
<sequence length="363" mass="41463">MENKHITSQFDACALAYCQFPDIVTDRDDAFHYNDDPHHFESWYFDVHTDDGYKMAVLVLYRDWIGMFGDLDKTATPGICLNVETSDGDKRDIVRSYPDLKLEADYEQCDFKLGNIAWCKGKYPNWHLHIEEDDVVLDVNLMATMPSWKPGTGTMYYNEKLTEYSSHFVAVPCAIADGTLTVAGKTKEFKNGHGYHDHNFGNVVPMSTYYRWHWGRAEVDDFILNFSHVIAPKEYDFQVLPQLLLSKGDQILLSTGTFTDTYTDTDNISVSSITRTPYPNVIKIEVPYNNDHVKIVISNQTELADNDLIPDVPLPSEMRKPGYIRLMCDVEISIPLLEGIKVVKGKMIHELGDLREPSVVELK</sequence>
<organism evidence="1 2">
    <name type="scientific">Lacrimispora amygdalina</name>
    <dbReference type="NCBI Taxonomy" id="253257"/>
    <lineage>
        <taxon>Bacteria</taxon>
        <taxon>Bacillati</taxon>
        <taxon>Bacillota</taxon>
        <taxon>Clostridia</taxon>
        <taxon>Lachnospirales</taxon>
        <taxon>Lachnospiraceae</taxon>
        <taxon>Lacrimispora</taxon>
    </lineage>
</organism>
<protein>
    <recommendedName>
        <fullName evidence="3">AttH domain-containing protein</fullName>
    </recommendedName>
</protein>
<evidence type="ECO:0000313" key="2">
    <source>
        <dbReference type="Proteomes" id="UP000260680"/>
    </source>
</evidence>